<name>B7AW07_9FIRM</name>
<protein>
    <submittedName>
        <fullName evidence="1">Uncharacterized protein</fullName>
    </submittedName>
</protein>
<reference evidence="1 2" key="1">
    <citation type="submission" date="2008-11" db="EMBL/GenBank/DDBJ databases">
        <title>Draft genome sequence of Bacteroides pectinophilus (ATCC 43243).</title>
        <authorList>
            <person name="Sudarsanam P."/>
            <person name="Ley R."/>
            <person name="Guruge J."/>
            <person name="Turnbaugh P.J."/>
            <person name="Mahowald M."/>
            <person name="Liep D."/>
            <person name="Gordon J."/>
        </authorList>
    </citation>
    <scope>NUCLEOTIDE SEQUENCE [LARGE SCALE GENOMIC DNA]</scope>
    <source>
        <strain evidence="1 2">ATCC 43243</strain>
    </source>
</reference>
<evidence type="ECO:0000313" key="2">
    <source>
        <dbReference type="Proteomes" id="UP000003136"/>
    </source>
</evidence>
<comment type="caution">
    <text evidence="1">The sequence shown here is derived from an EMBL/GenBank/DDBJ whole genome shotgun (WGS) entry which is preliminary data.</text>
</comment>
<proteinExistence type="predicted"/>
<sequence length="48" mass="5683">MCCFFTVNNLYFLLSAETSSASHKSGFPDYHYCNFLMCSSRYIFRYCN</sequence>
<evidence type="ECO:0000313" key="1">
    <source>
        <dbReference type="EMBL" id="EEC56398.1"/>
    </source>
</evidence>
<organism evidence="1 2">
    <name type="scientific">[Bacteroides] pectinophilus ATCC 43243</name>
    <dbReference type="NCBI Taxonomy" id="483218"/>
    <lineage>
        <taxon>Bacteria</taxon>
        <taxon>Bacillati</taxon>
        <taxon>Bacillota</taxon>
        <taxon>Clostridia</taxon>
        <taxon>Eubacteriales</taxon>
    </lineage>
</organism>
<keyword evidence="2" id="KW-1185">Reference proteome</keyword>
<dbReference type="HOGENOM" id="CLU_3149608_0_0_9"/>
<accession>B7AW07</accession>
<dbReference type="STRING" id="483218.BACPEC_02907"/>
<gene>
    <name evidence="1" type="ORF">BACPEC_02907</name>
</gene>
<dbReference type="EMBL" id="ABVQ01000037">
    <property type="protein sequence ID" value="EEC56398.1"/>
    <property type="molecule type" value="Genomic_DNA"/>
</dbReference>
<reference evidence="1 2" key="2">
    <citation type="submission" date="2008-11" db="EMBL/GenBank/DDBJ databases">
        <authorList>
            <person name="Fulton L."/>
            <person name="Clifton S."/>
            <person name="Fulton B."/>
            <person name="Xu J."/>
            <person name="Minx P."/>
            <person name="Pepin K.H."/>
            <person name="Johnson M."/>
            <person name="Bhonagiri V."/>
            <person name="Nash W.E."/>
            <person name="Mardis E.R."/>
            <person name="Wilson R.K."/>
        </authorList>
    </citation>
    <scope>NUCLEOTIDE SEQUENCE [LARGE SCALE GENOMIC DNA]</scope>
    <source>
        <strain evidence="1 2">ATCC 43243</strain>
    </source>
</reference>
<dbReference type="Proteomes" id="UP000003136">
    <property type="component" value="Unassembled WGS sequence"/>
</dbReference>
<dbReference type="AlphaFoldDB" id="B7AW07"/>